<evidence type="ECO:0000313" key="2">
    <source>
        <dbReference type="EMBL" id="KAJ7736537.1"/>
    </source>
</evidence>
<evidence type="ECO:0000313" key="3">
    <source>
        <dbReference type="Proteomes" id="UP001215280"/>
    </source>
</evidence>
<sequence length="163" mass="18443">MDIVRQGASDGVYIVSHALRIYSSRASSSWVLFPNTFHDGFDFYALPPMLVTSAMFLLTAYKCVVILCMEKSAVVMRIITLFLQEGIVWFTVVLFFYITEMVIWAKRRSTQTQTLVIPSIACNPCLLIMIQLPSNESPELDEEEEVERLLPPIKSGGGWRTLA</sequence>
<evidence type="ECO:0000256" key="1">
    <source>
        <dbReference type="SAM" id="Phobius"/>
    </source>
</evidence>
<keyword evidence="1" id="KW-0472">Membrane</keyword>
<name>A0AAD7I7J1_9AGAR</name>
<organism evidence="2 3">
    <name type="scientific">Mycena maculata</name>
    <dbReference type="NCBI Taxonomy" id="230809"/>
    <lineage>
        <taxon>Eukaryota</taxon>
        <taxon>Fungi</taxon>
        <taxon>Dikarya</taxon>
        <taxon>Basidiomycota</taxon>
        <taxon>Agaricomycotina</taxon>
        <taxon>Agaricomycetes</taxon>
        <taxon>Agaricomycetidae</taxon>
        <taxon>Agaricales</taxon>
        <taxon>Marasmiineae</taxon>
        <taxon>Mycenaceae</taxon>
        <taxon>Mycena</taxon>
    </lineage>
</organism>
<gene>
    <name evidence="2" type="ORF">DFH07DRAFT_944370</name>
</gene>
<keyword evidence="1" id="KW-0812">Transmembrane</keyword>
<dbReference type="EMBL" id="JARJLG010000148">
    <property type="protein sequence ID" value="KAJ7736537.1"/>
    <property type="molecule type" value="Genomic_DNA"/>
</dbReference>
<reference evidence="2" key="1">
    <citation type="submission" date="2023-03" db="EMBL/GenBank/DDBJ databases">
        <title>Massive genome expansion in bonnet fungi (Mycena s.s.) driven by repeated elements and novel gene families across ecological guilds.</title>
        <authorList>
            <consortium name="Lawrence Berkeley National Laboratory"/>
            <person name="Harder C.B."/>
            <person name="Miyauchi S."/>
            <person name="Viragh M."/>
            <person name="Kuo A."/>
            <person name="Thoen E."/>
            <person name="Andreopoulos B."/>
            <person name="Lu D."/>
            <person name="Skrede I."/>
            <person name="Drula E."/>
            <person name="Henrissat B."/>
            <person name="Morin E."/>
            <person name="Kohler A."/>
            <person name="Barry K."/>
            <person name="LaButti K."/>
            <person name="Morin E."/>
            <person name="Salamov A."/>
            <person name="Lipzen A."/>
            <person name="Mereny Z."/>
            <person name="Hegedus B."/>
            <person name="Baldrian P."/>
            <person name="Stursova M."/>
            <person name="Weitz H."/>
            <person name="Taylor A."/>
            <person name="Grigoriev I.V."/>
            <person name="Nagy L.G."/>
            <person name="Martin F."/>
            <person name="Kauserud H."/>
        </authorList>
    </citation>
    <scope>NUCLEOTIDE SEQUENCE</scope>
    <source>
        <strain evidence="2">CBHHK188m</strain>
    </source>
</reference>
<feature type="transmembrane region" description="Helical" evidence="1">
    <location>
        <begin position="49"/>
        <end position="69"/>
    </location>
</feature>
<protein>
    <submittedName>
        <fullName evidence="2">Uncharacterized protein</fullName>
    </submittedName>
</protein>
<keyword evidence="3" id="KW-1185">Reference proteome</keyword>
<dbReference type="Proteomes" id="UP001215280">
    <property type="component" value="Unassembled WGS sequence"/>
</dbReference>
<keyword evidence="1" id="KW-1133">Transmembrane helix</keyword>
<feature type="transmembrane region" description="Helical" evidence="1">
    <location>
        <begin position="81"/>
        <end position="105"/>
    </location>
</feature>
<comment type="caution">
    <text evidence="2">The sequence shown here is derived from an EMBL/GenBank/DDBJ whole genome shotgun (WGS) entry which is preliminary data.</text>
</comment>
<accession>A0AAD7I7J1</accession>
<proteinExistence type="predicted"/>
<dbReference type="AlphaFoldDB" id="A0AAD7I7J1"/>